<dbReference type="SUPFAM" id="SSF56300">
    <property type="entry name" value="Metallo-dependent phosphatases"/>
    <property type="match status" value="1"/>
</dbReference>
<dbReference type="PANTHER" id="PTHR37844">
    <property type="entry name" value="SER/THR PROTEIN PHOSPHATASE SUPERFAMILY (AFU_ORTHOLOGUE AFUA_1G14840)"/>
    <property type="match status" value="1"/>
</dbReference>
<evidence type="ECO:0000259" key="1">
    <source>
        <dbReference type="Pfam" id="PF00149"/>
    </source>
</evidence>
<dbReference type="GO" id="GO:0016787">
    <property type="term" value="F:hydrolase activity"/>
    <property type="evidence" value="ECO:0007669"/>
    <property type="project" value="InterPro"/>
</dbReference>
<evidence type="ECO:0000313" key="2">
    <source>
        <dbReference type="EMBL" id="NYT38772.1"/>
    </source>
</evidence>
<feature type="domain" description="Calcineurin-like phosphoesterase" evidence="1">
    <location>
        <begin position="19"/>
        <end position="216"/>
    </location>
</feature>
<dbReference type="Pfam" id="PF00149">
    <property type="entry name" value="Metallophos"/>
    <property type="match status" value="1"/>
</dbReference>
<dbReference type="OrthoDB" id="356681at2"/>
<gene>
    <name evidence="2" type="ORF">H0A68_17985</name>
</gene>
<dbReference type="PANTHER" id="PTHR37844:SF2">
    <property type="entry name" value="SER_THR PROTEIN PHOSPHATASE SUPERFAMILY (AFU_ORTHOLOGUE AFUA_1G14840)"/>
    <property type="match status" value="1"/>
</dbReference>
<keyword evidence="3" id="KW-1185">Reference proteome</keyword>
<reference evidence="2 3" key="1">
    <citation type="submission" date="2020-07" db="EMBL/GenBank/DDBJ databases">
        <title>Taxonomic revisions and descriptions of new bacterial species based on genomic comparisons in the high-G+C-content subgroup of the family Alcaligenaceae.</title>
        <authorList>
            <person name="Szabo A."/>
            <person name="Felfoldi T."/>
        </authorList>
    </citation>
    <scope>NUCLEOTIDE SEQUENCE [LARGE SCALE GENOMIC DNA]</scope>
    <source>
        <strain evidence="2 3">DSM 25264</strain>
    </source>
</reference>
<evidence type="ECO:0000313" key="3">
    <source>
        <dbReference type="Proteomes" id="UP000580517"/>
    </source>
</evidence>
<dbReference type="EMBL" id="JACCEW010000007">
    <property type="protein sequence ID" value="NYT38772.1"/>
    <property type="molecule type" value="Genomic_DNA"/>
</dbReference>
<dbReference type="AlphaFoldDB" id="A0A853FGK2"/>
<dbReference type="Proteomes" id="UP000580517">
    <property type="component" value="Unassembled WGS sequence"/>
</dbReference>
<comment type="caution">
    <text evidence="2">The sequence shown here is derived from an EMBL/GenBank/DDBJ whole genome shotgun (WGS) entry which is preliminary data.</text>
</comment>
<dbReference type="Gene3D" id="3.60.21.10">
    <property type="match status" value="1"/>
</dbReference>
<protein>
    <submittedName>
        <fullName evidence="2">Metallophosphoesterase family protein</fullName>
    </submittedName>
</protein>
<proteinExistence type="predicted"/>
<dbReference type="InterPro" id="IPR029052">
    <property type="entry name" value="Metallo-depent_PP-like"/>
</dbReference>
<organism evidence="2 3">
    <name type="scientific">Allopusillimonas soli</name>
    <dbReference type="NCBI Taxonomy" id="659016"/>
    <lineage>
        <taxon>Bacteria</taxon>
        <taxon>Pseudomonadati</taxon>
        <taxon>Pseudomonadota</taxon>
        <taxon>Betaproteobacteria</taxon>
        <taxon>Burkholderiales</taxon>
        <taxon>Alcaligenaceae</taxon>
        <taxon>Allopusillimonas</taxon>
    </lineage>
</organism>
<sequence length="260" mass="28900">MRLQIMSDLHLGQSGFEVPSTDADIVVLAGDINRPQQAVAWARNIDKPVLYVPGNHEFYGGNLRDTVPALRHHAQDSRIQILDNDETVLYGLRFLGSTLWSSFDLDGPGAAREHAIAEALGFIRDFSRIGSADNPGAPFSPDEMEALFARNRSWLQERLDQPAVENTVVITHHAPSRRSIHPRFAGSPLNACFVSDSEHLLDGRRAFLWIHGHTHNSFDYAVNGTRVLCNPRGYPMNGAIENDAFNPAFTVDVPLRRMPA</sequence>
<name>A0A853FGK2_9BURK</name>
<dbReference type="InterPro" id="IPR004843">
    <property type="entry name" value="Calcineurin-like_PHP"/>
</dbReference>
<accession>A0A853FGK2</accession>